<gene>
    <name evidence="1" type="ORF">AWZ03_013397</name>
</gene>
<evidence type="ECO:0000313" key="1">
    <source>
        <dbReference type="EMBL" id="TDG40183.1"/>
    </source>
</evidence>
<reference evidence="1 2" key="1">
    <citation type="journal article" date="2019" name="J. Hered.">
        <title>An Improved Genome Assembly for Drosophila navojoa, the Basal Species in the mojavensis Cluster.</title>
        <authorList>
            <person name="Vanderlinde T."/>
            <person name="Dupim E.G."/>
            <person name="Nazario-Yepiz N.O."/>
            <person name="Carvalho A.B."/>
        </authorList>
    </citation>
    <scope>NUCLEOTIDE SEQUENCE [LARGE SCALE GENOMIC DNA]</scope>
    <source>
        <strain evidence="1">Navoj_Jal97</strain>
        <tissue evidence="1">Whole organism</tissue>
    </source>
</reference>
<proteinExistence type="predicted"/>
<dbReference type="Proteomes" id="UP000295192">
    <property type="component" value="Unassembled WGS sequence"/>
</dbReference>
<dbReference type="EMBL" id="LSRL02000648">
    <property type="protein sequence ID" value="TDG40183.1"/>
    <property type="molecule type" value="Genomic_DNA"/>
</dbReference>
<organism evidence="1 2">
    <name type="scientific">Drosophila navojoa</name>
    <name type="common">Fruit fly</name>
    <dbReference type="NCBI Taxonomy" id="7232"/>
    <lineage>
        <taxon>Eukaryota</taxon>
        <taxon>Metazoa</taxon>
        <taxon>Ecdysozoa</taxon>
        <taxon>Arthropoda</taxon>
        <taxon>Hexapoda</taxon>
        <taxon>Insecta</taxon>
        <taxon>Pterygota</taxon>
        <taxon>Neoptera</taxon>
        <taxon>Endopterygota</taxon>
        <taxon>Diptera</taxon>
        <taxon>Brachycera</taxon>
        <taxon>Muscomorpha</taxon>
        <taxon>Ephydroidea</taxon>
        <taxon>Drosophilidae</taxon>
        <taxon>Drosophila</taxon>
    </lineage>
</organism>
<protein>
    <submittedName>
        <fullName evidence="1">Uncharacterized protein</fullName>
    </submittedName>
</protein>
<keyword evidence="2" id="KW-1185">Reference proteome</keyword>
<evidence type="ECO:0000313" key="2">
    <source>
        <dbReference type="Proteomes" id="UP000295192"/>
    </source>
</evidence>
<dbReference type="AlphaFoldDB" id="A0A484AUY1"/>
<comment type="caution">
    <text evidence="1">The sequence shown here is derived from an EMBL/GenBank/DDBJ whole genome shotgun (WGS) entry which is preliminary data.</text>
</comment>
<sequence>MGNSGKFNMDAVADFLMGLYQRAKLNIMWLFSDWLSRDQRLKLESELYNIPFNELRELGEEMEFYMNNPDGAIYYPDELAFRAANPENRLPAGQDASEA</sequence>
<accession>A0A484AUY1</accession>
<name>A0A484AUY1_DRONA</name>